<name>A0A4Y3KJD6_9CELL</name>
<protein>
    <submittedName>
        <fullName evidence="1">Uncharacterized protein</fullName>
    </submittedName>
</protein>
<accession>A0A4Y3KJD6</accession>
<reference evidence="1 2" key="1">
    <citation type="submission" date="2019-06" db="EMBL/GenBank/DDBJ databases">
        <title>Whole genome shotgun sequence of Cellulomonas gelida NBRC 3748.</title>
        <authorList>
            <person name="Hosoyama A."/>
            <person name="Uohara A."/>
            <person name="Ohji S."/>
            <person name="Ichikawa N."/>
        </authorList>
    </citation>
    <scope>NUCLEOTIDE SEQUENCE [LARGE SCALE GENOMIC DNA]</scope>
    <source>
        <strain evidence="1 2">NBRC 3748</strain>
    </source>
</reference>
<dbReference type="EMBL" id="BJLQ01000003">
    <property type="protein sequence ID" value="GEA83060.1"/>
    <property type="molecule type" value="Genomic_DNA"/>
</dbReference>
<dbReference type="Proteomes" id="UP000320461">
    <property type="component" value="Unassembled WGS sequence"/>
</dbReference>
<keyword evidence="2" id="KW-1185">Reference proteome</keyword>
<evidence type="ECO:0000313" key="2">
    <source>
        <dbReference type="Proteomes" id="UP000320461"/>
    </source>
</evidence>
<sequence>MPRPSRTALAFVVALGLVAGGFGGGWFAARATRSPDPLAWATLTLPSSGVELPQRFDGSADPCPDYAISSPATSPGTTADARGFVWAHGSMHVLCQGATSVVGGADALADLRVDQGPDADKPLTQQPVRVQGPFGTAVRLDTALGEDQVLSEWFVERDGTVLAIGYLHDPATADWPTVDAVLGSFAWR</sequence>
<dbReference type="OrthoDB" id="4829712at2"/>
<dbReference type="AlphaFoldDB" id="A0A4Y3KJD6"/>
<comment type="caution">
    <text evidence="1">The sequence shown here is derived from an EMBL/GenBank/DDBJ whole genome shotgun (WGS) entry which is preliminary data.</text>
</comment>
<organism evidence="1 2">
    <name type="scientific">Cellulomonas gelida</name>
    <dbReference type="NCBI Taxonomy" id="1712"/>
    <lineage>
        <taxon>Bacteria</taxon>
        <taxon>Bacillati</taxon>
        <taxon>Actinomycetota</taxon>
        <taxon>Actinomycetes</taxon>
        <taxon>Micrococcales</taxon>
        <taxon>Cellulomonadaceae</taxon>
        <taxon>Cellulomonas</taxon>
    </lineage>
</organism>
<gene>
    <name evidence="1" type="ORF">CGE01nite_03110</name>
</gene>
<dbReference type="RefSeq" id="WP_141368562.1">
    <property type="nucleotide sequence ID" value="NZ_BJLQ01000003.1"/>
</dbReference>
<proteinExistence type="predicted"/>
<evidence type="ECO:0000313" key="1">
    <source>
        <dbReference type="EMBL" id="GEA83060.1"/>
    </source>
</evidence>